<protein>
    <submittedName>
        <fullName evidence="1">Uncharacterized protein</fullName>
    </submittedName>
</protein>
<dbReference type="Proteomes" id="UP000593737">
    <property type="component" value="Chromosome"/>
</dbReference>
<proteinExistence type="predicted"/>
<evidence type="ECO:0000313" key="2">
    <source>
        <dbReference type="Proteomes" id="UP000593737"/>
    </source>
</evidence>
<gene>
    <name evidence="1" type="ORF">Nkreftii_000724</name>
</gene>
<sequence>MKIFRLHGTSFALACLLCINPLTGWSTESLPVEPDLNTRVDELYDHEARLFIMLYSLRGNGQIDYVTARLVQDYSRSSYGNPIYQTEAQPLFYWWNHTMWNDPEQDGVNGNERVYQENTDFDISRYKPCLFNGQPC</sequence>
<reference evidence="1 2" key="1">
    <citation type="journal article" date="2020" name="ISME J.">
        <title>Enrichment and physiological characterization of a novel comammox Nitrospira indicates ammonium inhibition of complete nitrification.</title>
        <authorList>
            <person name="Sakoula D."/>
            <person name="Koch H."/>
            <person name="Frank J."/>
            <person name="Jetten M.S.M."/>
            <person name="van Kessel M.A.H.J."/>
            <person name="Lucker S."/>
        </authorList>
    </citation>
    <scope>NUCLEOTIDE SEQUENCE [LARGE SCALE GENOMIC DNA]</scope>
    <source>
        <strain evidence="1">Comreactor17</strain>
    </source>
</reference>
<dbReference type="EMBL" id="CP047423">
    <property type="protein sequence ID" value="QPD02950.1"/>
    <property type="molecule type" value="Genomic_DNA"/>
</dbReference>
<accession>A0A7S8FBV2</accession>
<dbReference type="AlphaFoldDB" id="A0A7S8FBV2"/>
<evidence type="ECO:0000313" key="1">
    <source>
        <dbReference type="EMBL" id="QPD02950.1"/>
    </source>
</evidence>
<dbReference type="KEGG" id="nkf:Nkreftii_000724"/>
<organism evidence="1 2">
    <name type="scientific">Candidatus Nitrospira kreftii</name>
    <dbReference type="NCBI Taxonomy" id="2652173"/>
    <lineage>
        <taxon>Bacteria</taxon>
        <taxon>Pseudomonadati</taxon>
        <taxon>Nitrospirota</taxon>
        <taxon>Nitrospiria</taxon>
        <taxon>Nitrospirales</taxon>
        <taxon>Nitrospiraceae</taxon>
        <taxon>Nitrospira</taxon>
    </lineage>
</organism>
<name>A0A7S8FBV2_9BACT</name>